<keyword evidence="3" id="KW-1185">Reference proteome</keyword>
<name>A0ABT1VWZ8_9PROT</name>
<gene>
    <name evidence="2" type="ORF">NFI88_08440</name>
</gene>
<evidence type="ECO:0000313" key="2">
    <source>
        <dbReference type="EMBL" id="MCQ8240861.1"/>
    </source>
</evidence>
<feature type="region of interest" description="Disordered" evidence="1">
    <location>
        <begin position="22"/>
        <end position="75"/>
    </location>
</feature>
<dbReference type="EMBL" id="JAMZEJ010000004">
    <property type="protein sequence ID" value="MCQ8240861.1"/>
    <property type="molecule type" value="Genomic_DNA"/>
</dbReference>
<protein>
    <submittedName>
        <fullName evidence="2">Uncharacterized protein</fullName>
    </submittedName>
</protein>
<proteinExistence type="predicted"/>
<sequence length="75" mass="8182">MRHLLNDRRSSGFRLVEHLNRPSRAVVSGGQQEPLMPPVPGEPPVDPDAPIPMEDPPAPIPVPPPSEPPPMQLSR</sequence>
<evidence type="ECO:0000313" key="3">
    <source>
        <dbReference type="Proteomes" id="UP001524547"/>
    </source>
</evidence>
<comment type="caution">
    <text evidence="2">The sequence shown here is derived from an EMBL/GenBank/DDBJ whole genome shotgun (WGS) entry which is preliminary data.</text>
</comment>
<feature type="compositionally biased region" description="Pro residues" evidence="1">
    <location>
        <begin position="35"/>
        <end position="75"/>
    </location>
</feature>
<reference evidence="2 3" key="1">
    <citation type="submission" date="2022-06" db="EMBL/GenBank/DDBJ databases">
        <title>Rhizosaccharibacter gen. nov. sp. nov. KSS12, endophytic bacteria isolated from sugarcane.</title>
        <authorList>
            <person name="Pitiwittayakul N."/>
        </authorList>
    </citation>
    <scope>NUCLEOTIDE SEQUENCE [LARGE SCALE GENOMIC DNA]</scope>
    <source>
        <strain evidence="2 3">KSS12</strain>
    </source>
</reference>
<organism evidence="2 3">
    <name type="scientific">Rhizosaccharibacter radicis</name>
    <dbReference type="NCBI Taxonomy" id="2782605"/>
    <lineage>
        <taxon>Bacteria</taxon>
        <taxon>Pseudomonadati</taxon>
        <taxon>Pseudomonadota</taxon>
        <taxon>Alphaproteobacteria</taxon>
        <taxon>Acetobacterales</taxon>
        <taxon>Acetobacteraceae</taxon>
        <taxon>Rhizosaccharibacter</taxon>
    </lineage>
</organism>
<evidence type="ECO:0000256" key="1">
    <source>
        <dbReference type="SAM" id="MobiDB-lite"/>
    </source>
</evidence>
<accession>A0ABT1VWZ8</accession>
<dbReference type="RefSeq" id="WP_422919590.1">
    <property type="nucleotide sequence ID" value="NZ_JAMZEJ010000004.1"/>
</dbReference>
<dbReference type="Proteomes" id="UP001524547">
    <property type="component" value="Unassembled WGS sequence"/>
</dbReference>